<keyword evidence="2" id="KW-1185">Reference proteome</keyword>
<accession>A0A6F8Y6K6</accession>
<evidence type="ECO:0000313" key="1">
    <source>
        <dbReference type="EMBL" id="BCB81591.1"/>
    </source>
</evidence>
<dbReference type="Gene3D" id="3.30.420.40">
    <property type="match status" value="3"/>
</dbReference>
<name>A0A6F8Y6K6_9ACTN</name>
<evidence type="ECO:0008006" key="3">
    <source>
        <dbReference type="Google" id="ProtNLM"/>
    </source>
</evidence>
<dbReference type="PANTHER" id="PTHR42749">
    <property type="entry name" value="CELL SHAPE-DETERMINING PROTEIN MREB"/>
    <property type="match status" value="1"/>
</dbReference>
<dbReference type="PANTHER" id="PTHR42749:SF1">
    <property type="entry name" value="CELL SHAPE-DETERMINING PROTEIN MREB"/>
    <property type="match status" value="1"/>
</dbReference>
<protein>
    <recommendedName>
        <fullName evidence="3">Molecular chaperone</fullName>
    </recommendedName>
</protein>
<reference evidence="1 2" key="1">
    <citation type="submission" date="2020-03" db="EMBL/GenBank/DDBJ databases">
        <title>Whole genome shotgun sequence of Phytohabitans flavus NBRC 107702.</title>
        <authorList>
            <person name="Komaki H."/>
            <person name="Tamura T."/>
        </authorList>
    </citation>
    <scope>NUCLEOTIDE SEQUENCE [LARGE SCALE GENOMIC DNA]</scope>
    <source>
        <strain evidence="1 2">NBRC 107702</strain>
    </source>
</reference>
<dbReference type="KEGG" id="pfla:Pflav_080010"/>
<dbReference type="InterPro" id="IPR043129">
    <property type="entry name" value="ATPase_NBD"/>
</dbReference>
<dbReference type="Proteomes" id="UP000502508">
    <property type="component" value="Chromosome"/>
</dbReference>
<gene>
    <name evidence="1" type="ORF">Pflav_080010</name>
</gene>
<dbReference type="SUPFAM" id="SSF53067">
    <property type="entry name" value="Actin-like ATPase domain"/>
    <property type="match status" value="1"/>
</dbReference>
<reference evidence="1 2" key="2">
    <citation type="submission" date="2020-03" db="EMBL/GenBank/DDBJ databases">
        <authorList>
            <person name="Ichikawa N."/>
            <person name="Kimura A."/>
            <person name="Kitahashi Y."/>
            <person name="Uohara A."/>
        </authorList>
    </citation>
    <scope>NUCLEOTIDE SEQUENCE [LARGE SCALE GENOMIC DNA]</scope>
    <source>
        <strain evidence="1 2">NBRC 107702</strain>
    </source>
</reference>
<dbReference type="AlphaFoldDB" id="A0A6F8Y6K6"/>
<evidence type="ECO:0000313" key="2">
    <source>
        <dbReference type="Proteomes" id="UP000502508"/>
    </source>
</evidence>
<sequence>MLNLVFESSKPHVEALDADRFHLYADGDRYPLPDAVLYTEPGVTSVTLQEVRITDITHNALDRELLRGEVRTQWESAVRMAGDATKRHVLVEDRGLTAALVAAMAATTGGTPLELVVTWRYAYADKSGVQAAPAREVRLTFAARNEAPPARPRGPFPDPDAVRLGVPAALRHRSGRPSYGGFVAVDFGTSASTITALDTRRPVMRPVDLGQARRLRSHMAAILRANAPAELSGRWQEQLDEIRKQVTIAQPDVAHLSLTEVADRLDGGSRGDGGARLDALLDSVCVAVEGRLAEADDALRKWLAPRVLEAYDDAFRVPALDTLRMRPVVFDKDTGATEIASAVSIKDDRELDIELPSRELGAMRQLKARLTNRKPIEGRFGRDGREATTDDVIAHVYLRLAEAAEHFLSDDEDRDLQLLSHLVVTYPTTTPPEARTRLRRIVGHCLDLDKVVTNYDEGVAAALFFLMRDFGGARAEFGAEGLRARSRQVATDPPTWHQNMLVVDIGAGTTDIALLRLTLIDRTPAVAGGNETVRGKYYVLLPEVLNSTGHPQLGGDFLTLRVFHWLKASIVDALLFGPGHPQERAALMTKARQALGLSEGELAPFAPQVVDHDHHERPVPPDVEPVLREILNTQWAENAPPSARNGFYNLWEVAEQAKIALGRLTDEDDHWPVGAAALESAFGAINPDQSRTWLKLLPEEGLRLSRADFVGLIRPVLSQAVGLAGSVVRHSLDPASGERLDRVMLSGKTSLMPLMRQVVAEELSAAAADPKGEAVWNPASVTVEAEFAKEAASMGACWAHSIVVRETGVKGDDKLLNLGRTVVTIDVENLFHSLPSSFSLLRVDTYHDALLNAGMPLREVDSSGRLAARVEWSDERPWPALPQYVDIHRPGDSTRQLQWGVFRFENVAKSQSFQYDPEIWLPSADGTGGGARICFQLEVDQGLTPRLHLSNGKPHYYVPGQRALEIRDFLDSQWWDRAEGRLRGLPASVWVVGRASKGNPSGAVELFPAWLSGSDEPTAAYFPEFFHEQPGLDSEPVPGRISAELPPAPANRDYRFFLRLPGAESGSWATSRPP</sequence>
<dbReference type="EMBL" id="AP022870">
    <property type="protein sequence ID" value="BCB81591.1"/>
    <property type="molecule type" value="Genomic_DNA"/>
</dbReference>
<organism evidence="1 2">
    <name type="scientific">Phytohabitans flavus</name>
    <dbReference type="NCBI Taxonomy" id="1076124"/>
    <lineage>
        <taxon>Bacteria</taxon>
        <taxon>Bacillati</taxon>
        <taxon>Actinomycetota</taxon>
        <taxon>Actinomycetes</taxon>
        <taxon>Micromonosporales</taxon>
        <taxon>Micromonosporaceae</taxon>
    </lineage>
</organism>
<proteinExistence type="predicted"/>
<dbReference type="Gene3D" id="3.90.640.10">
    <property type="entry name" value="Actin, Chain A, domain 4"/>
    <property type="match status" value="2"/>
</dbReference>